<organism evidence="4 6">
    <name type="scientific">Clostridium formicaceticum</name>
    <dbReference type="NCBI Taxonomy" id="1497"/>
    <lineage>
        <taxon>Bacteria</taxon>
        <taxon>Bacillati</taxon>
        <taxon>Bacillota</taxon>
        <taxon>Clostridia</taxon>
        <taxon>Eubacteriales</taxon>
        <taxon>Clostridiaceae</taxon>
        <taxon>Clostridium</taxon>
    </lineage>
</organism>
<keyword evidence="5" id="KW-1185">Reference proteome</keyword>
<protein>
    <submittedName>
        <fullName evidence="4">Uncharacterized protein</fullName>
    </submittedName>
</protein>
<dbReference type="EMBL" id="CP020559">
    <property type="protein sequence ID" value="ARE87384.1"/>
    <property type="molecule type" value="Genomic_DNA"/>
</dbReference>
<dbReference type="RefSeq" id="WP_070969313.1">
    <property type="nucleotide sequence ID" value="NZ_CP017603.1"/>
</dbReference>
<sequence length="119" mass="14616">MNKEIIFNLIIFSLCLILVFRLFRSFRESAREYKRVYSKLVEVKERLENKSKLRESIDELNIDIEKYRWDERNREIKEGLKVLKNNDDVLEEHIKELQASMKRIEVIQDRLDRNMRNID</sequence>
<accession>A0AAC9RKK9</accession>
<proteinExistence type="predicted"/>
<evidence type="ECO:0000313" key="3">
    <source>
        <dbReference type="EMBL" id="AOY76904.1"/>
    </source>
</evidence>
<evidence type="ECO:0000313" key="6">
    <source>
        <dbReference type="Proteomes" id="UP000192478"/>
    </source>
</evidence>
<evidence type="ECO:0000313" key="5">
    <source>
        <dbReference type="Proteomes" id="UP000177894"/>
    </source>
</evidence>
<keyword evidence="1" id="KW-0175">Coiled coil</keyword>
<keyword evidence="2" id="KW-1133">Transmembrane helix</keyword>
<keyword evidence="2" id="KW-0472">Membrane</keyword>
<dbReference type="AlphaFoldDB" id="A0AAC9RKK9"/>
<evidence type="ECO:0000313" key="4">
    <source>
        <dbReference type="EMBL" id="ARE87384.1"/>
    </source>
</evidence>
<dbReference type="EMBL" id="CP017603">
    <property type="protein sequence ID" value="AOY76904.1"/>
    <property type="molecule type" value="Genomic_DNA"/>
</dbReference>
<dbReference type="Proteomes" id="UP000192478">
    <property type="component" value="Chromosome"/>
</dbReference>
<dbReference type="Proteomes" id="UP000177894">
    <property type="component" value="Chromosome"/>
</dbReference>
<reference evidence="4 6" key="2">
    <citation type="submission" date="2017-03" db="EMBL/GenBank/DDBJ databases">
        <title>Complete sequence of Clostridium formicaceticum DSM 92.</title>
        <authorList>
            <person name="Poehlein A."/>
            <person name="Karl M."/>
            <person name="Bengelsdorf F.R."/>
            <person name="Duerre P."/>
            <person name="Daniel R."/>
        </authorList>
    </citation>
    <scope>NUCLEOTIDE SEQUENCE [LARGE SCALE GENOMIC DNA]</scope>
    <source>
        <strain evidence="4 6">DSM 92</strain>
    </source>
</reference>
<evidence type="ECO:0000256" key="2">
    <source>
        <dbReference type="SAM" id="Phobius"/>
    </source>
</evidence>
<evidence type="ECO:0000256" key="1">
    <source>
        <dbReference type="SAM" id="Coils"/>
    </source>
</evidence>
<dbReference type="KEGG" id="cfm:BJL90_14200"/>
<keyword evidence="2" id="KW-0812">Transmembrane</keyword>
<name>A0AAC9RKK9_9CLOT</name>
<reference evidence="3 5" key="1">
    <citation type="submission" date="2016-10" db="EMBL/GenBank/DDBJ databases">
        <title>Complete Genome Sequence of Acetogen Clostridium formicoaceticum ATCC 27076.</title>
        <authorList>
            <person name="Bao T."/>
            <person name="Cheng C."/>
            <person name="Zhao J."/>
            <person name="Yang S.-T."/>
            <person name="Wang J."/>
            <person name="Wang M."/>
        </authorList>
    </citation>
    <scope>NUCLEOTIDE SEQUENCE [LARGE SCALE GENOMIC DNA]</scope>
    <source>
        <strain evidence="3 5">ATCC 27076</strain>
    </source>
</reference>
<feature type="transmembrane region" description="Helical" evidence="2">
    <location>
        <begin position="6"/>
        <end position="23"/>
    </location>
</feature>
<gene>
    <name evidence="3" type="ORF">BJL90_14200</name>
    <name evidence="4" type="ORF">CLFO_17840</name>
</gene>
<feature type="coiled-coil region" evidence="1">
    <location>
        <begin position="30"/>
        <end position="114"/>
    </location>
</feature>